<evidence type="ECO:0000259" key="3">
    <source>
        <dbReference type="PROSITE" id="PS50977"/>
    </source>
</evidence>
<dbReference type="PROSITE" id="PS50977">
    <property type="entry name" value="HTH_TETR_2"/>
    <property type="match status" value="1"/>
</dbReference>
<gene>
    <name evidence="4" type="ORF">ACFYU5_27410</name>
</gene>
<name>A0ABW6PAH7_9NOCA</name>
<feature type="DNA-binding region" description="H-T-H motif" evidence="2">
    <location>
        <begin position="28"/>
        <end position="47"/>
    </location>
</feature>
<dbReference type="InterPro" id="IPR009057">
    <property type="entry name" value="Homeodomain-like_sf"/>
</dbReference>
<reference evidence="4 5" key="1">
    <citation type="submission" date="2024-10" db="EMBL/GenBank/DDBJ databases">
        <title>The Natural Products Discovery Center: Release of the First 8490 Sequenced Strains for Exploring Actinobacteria Biosynthetic Diversity.</title>
        <authorList>
            <person name="Kalkreuter E."/>
            <person name="Kautsar S.A."/>
            <person name="Yang D."/>
            <person name="Bader C.D."/>
            <person name="Teijaro C.N."/>
            <person name="Fluegel L."/>
            <person name="Davis C.M."/>
            <person name="Simpson J.R."/>
            <person name="Lauterbach L."/>
            <person name="Steele A.D."/>
            <person name="Gui C."/>
            <person name="Meng S."/>
            <person name="Li G."/>
            <person name="Viehrig K."/>
            <person name="Ye F."/>
            <person name="Su P."/>
            <person name="Kiefer A.F."/>
            <person name="Nichols A."/>
            <person name="Cepeda A.J."/>
            <person name="Yan W."/>
            <person name="Fan B."/>
            <person name="Jiang Y."/>
            <person name="Adhikari A."/>
            <person name="Zheng C.-J."/>
            <person name="Schuster L."/>
            <person name="Cowan T.M."/>
            <person name="Smanski M.J."/>
            <person name="Chevrette M.G."/>
            <person name="De Carvalho L.P.S."/>
            <person name="Shen B."/>
        </authorList>
    </citation>
    <scope>NUCLEOTIDE SEQUENCE [LARGE SCALE GENOMIC DNA]</scope>
    <source>
        <strain evidence="4 5">NPDC004119</strain>
    </source>
</reference>
<dbReference type="RefSeq" id="WP_387399308.1">
    <property type="nucleotide sequence ID" value="NZ_JBIAMT010000005.1"/>
</dbReference>
<feature type="domain" description="HTH tetR-type" evidence="3">
    <location>
        <begin position="7"/>
        <end position="65"/>
    </location>
</feature>
<comment type="caution">
    <text evidence="4">The sequence shown here is derived from an EMBL/GenBank/DDBJ whole genome shotgun (WGS) entry which is preliminary data.</text>
</comment>
<sequence length="189" mass="20360">MDDMIATSEGRRAVDAATKLYLAGEQLDMSVLARELGIGRATLYRHVGNRDDLIATVLAEATERTYRKVFADAAGSGAALVLDTLERVMNAVAESEPLRILTSREPALFIRLALLPGRIESTSARMVAELLDSEQRQGNLALPLAADVLGEAIVRICDAHLYAPLLGGDRPRIDTALAIVALLLGERRA</sequence>
<protein>
    <submittedName>
        <fullName evidence="4">QsdR family transcriptional regulator</fullName>
    </submittedName>
</protein>
<keyword evidence="5" id="KW-1185">Reference proteome</keyword>
<dbReference type="InterPro" id="IPR041485">
    <property type="entry name" value="TetR_C_36"/>
</dbReference>
<dbReference type="Proteomes" id="UP001601442">
    <property type="component" value="Unassembled WGS sequence"/>
</dbReference>
<dbReference type="SUPFAM" id="SSF46689">
    <property type="entry name" value="Homeodomain-like"/>
    <property type="match status" value="1"/>
</dbReference>
<evidence type="ECO:0000313" key="5">
    <source>
        <dbReference type="Proteomes" id="UP001601442"/>
    </source>
</evidence>
<evidence type="ECO:0000256" key="2">
    <source>
        <dbReference type="PROSITE-ProRule" id="PRU00335"/>
    </source>
</evidence>
<dbReference type="EMBL" id="JBIAMT010000005">
    <property type="protein sequence ID" value="MFF0500158.1"/>
    <property type="molecule type" value="Genomic_DNA"/>
</dbReference>
<accession>A0ABW6PAH7</accession>
<dbReference type="InterPro" id="IPR001647">
    <property type="entry name" value="HTH_TetR"/>
</dbReference>
<dbReference type="Gene3D" id="1.10.357.10">
    <property type="entry name" value="Tetracycline Repressor, domain 2"/>
    <property type="match status" value="1"/>
</dbReference>
<keyword evidence="1 2" id="KW-0238">DNA-binding</keyword>
<organism evidence="4 5">
    <name type="scientific">Nocardia aobensis</name>
    <dbReference type="NCBI Taxonomy" id="257277"/>
    <lineage>
        <taxon>Bacteria</taxon>
        <taxon>Bacillati</taxon>
        <taxon>Actinomycetota</taxon>
        <taxon>Actinomycetes</taxon>
        <taxon>Mycobacteriales</taxon>
        <taxon>Nocardiaceae</taxon>
        <taxon>Nocardia</taxon>
    </lineage>
</organism>
<evidence type="ECO:0000313" key="4">
    <source>
        <dbReference type="EMBL" id="MFF0500158.1"/>
    </source>
</evidence>
<proteinExistence type="predicted"/>
<dbReference type="Pfam" id="PF18598">
    <property type="entry name" value="TetR_C_36"/>
    <property type="match status" value="1"/>
</dbReference>
<evidence type="ECO:0000256" key="1">
    <source>
        <dbReference type="ARBA" id="ARBA00023125"/>
    </source>
</evidence>